<protein>
    <submittedName>
        <fullName evidence="2">Uncharacterized protein</fullName>
    </submittedName>
</protein>
<dbReference type="OrthoDB" id="1933744at2759"/>
<evidence type="ECO:0000313" key="2">
    <source>
        <dbReference type="EMBL" id="OMO99727.1"/>
    </source>
</evidence>
<organism evidence="2 3">
    <name type="scientific">Corchorus olitorius</name>
    <dbReference type="NCBI Taxonomy" id="93759"/>
    <lineage>
        <taxon>Eukaryota</taxon>
        <taxon>Viridiplantae</taxon>
        <taxon>Streptophyta</taxon>
        <taxon>Embryophyta</taxon>
        <taxon>Tracheophyta</taxon>
        <taxon>Spermatophyta</taxon>
        <taxon>Magnoliopsida</taxon>
        <taxon>eudicotyledons</taxon>
        <taxon>Gunneridae</taxon>
        <taxon>Pentapetalae</taxon>
        <taxon>rosids</taxon>
        <taxon>malvids</taxon>
        <taxon>Malvales</taxon>
        <taxon>Malvaceae</taxon>
        <taxon>Grewioideae</taxon>
        <taxon>Apeibeae</taxon>
        <taxon>Corchorus</taxon>
    </lineage>
</organism>
<evidence type="ECO:0000313" key="3">
    <source>
        <dbReference type="Proteomes" id="UP000187203"/>
    </source>
</evidence>
<feature type="signal peptide" evidence="1">
    <location>
        <begin position="1"/>
        <end position="28"/>
    </location>
</feature>
<comment type="caution">
    <text evidence="2">The sequence shown here is derived from an EMBL/GenBank/DDBJ whole genome shotgun (WGS) entry which is preliminary data.</text>
</comment>
<dbReference type="EMBL" id="AWUE01015076">
    <property type="protein sequence ID" value="OMO99727.1"/>
    <property type="molecule type" value="Genomic_DNA"/>
</dbReference>
<evidence type="ECO:0000256" key="1">
    <source>
        <dbReference type="SAM" id="SignalP"/>
    </source>
</evidence>
<reference evidence="3" key="1">
    <citation type="submission" date="2013-09" db="EMBL/GenBank/DDBJ databases">
        <title>Corchorus olitorius genome sequencing.</title>
        <authorList>
            <person name="Alam M."/>
            <person name="Haque M.S."/>
            <person name="Islam M.S."/>
            <person name="Emdad E.M."/>
            <person name="Islam M.M."/>
            <person name="Ahmed B."/>
            <person name="Halim A."/>
            <person name="Hossen Q.M.M."/>
            <person name="Hossain M.Z."/>
            <person name="Ahmed R."/>
            <person name="Khan M.M."/>
            <person name="Islam R."/>
            <person name="Rashid M.M."/>
            <person name="Khan S.A."/>
            <person name="Rahman M.S."/>
            <person name="Alam M."/>
            <person name="Yahiya A.S."/>
            <person name="Khan M.S."/>
            <person name="Azam M.S."/>
            <person name="Haque T."/>
            <person name="Lashkar M.Z.H."/>
            <person name="Akhand A.I."/>
            <person name="Morshed G."/>
            <person name="Roy S."/>
            <person name="Uddin K.S."/>
            <person name="Rabeya T."/>
            <person name="Hossain A.S."/>
            <person name="Chowdhury A."/>
            <person name="Snigdha A.R."/>
            <person name="Mortoza M.S."/>
            <person name="Matin S.A."/>
            <person name="Hoque S.M.E."/>
            <person name="Islam M.K."/>
            <person name="Roy D.K."/>
            <person name="Haider R."/>
            <person name="Moosa M.M."/>
            <person name="Elias S.M."/>
            <person name="Hasan A.M."/>
            <person name="Jahan S."/>
            <person name="Shafiuddin M."/>
            <person name="Mahmood N."/>
            <person name="Shommy N.S."/>
        </authorList>
    </citation>
    <scope>NUCLEOTIDE SEQUENCE [LARGE SCALE GENOMIC DNA]</scope>
    <source>
        <strain evidence="3">cv. O-4</strain>
    </source>
</reference>
<keyword evidence="3" id="KW-1185">Reference proteome</keyword>
<accession>A0A1R3JYD0</accession>
<feature type="chain" id="PRO_5013000705" evidence="1">
    <location>
        <begin position="29"/>
        <end position="172"/>
    </location>
</feature>
<proteinExistence type="predicted"/>
<dbReference type="AlphaFoldDB" id="A0A1R3JYD0"/>
<keyword evidence="1" id="KW-0732">Signal</keyword>
<dbReference type="Proteomes" id="UP000187203">
    <property type="component" value="Unassembled WGS sequence"/>
</dbReference>
<dbReference type="STRING" id="93759.A0A1R3JYD0"/>
<name>A0A1R3JYD0_9ROSI</name>
<sequence>MLCGSTAAYFASKFLGLFGLSLPCPCNGLYGYRDKNLCFQSILVNEPSHKIFSVQSSVRKKLPFDSIWSNFYDDEDEEHRHSQSNLEKWPSGSIELEAEASSCSMNAKKNLVGVDGHFGKVSSFPYDPLASITTSTDGKCGNDITDWSRTSGNSEGDDSFLRFQFKGLKEKV</sequence>
<gene>
    <name evidence="2" type="ORF">COLO4_13124</name>
</gene>